<protein>
    <recommendedName>
        <fullName evidence="5">HEAT repeat domain-containing protein</fullName>
    </recommendedName>
</protein>
<dbReference type="AlphaFoldDB" id="A0A934VEZ7"/>
<keyword evidence="4" id="KW-1185">Reference proteome</keyword>
<proteinExistence type="predicted"/>
<evidence type="ECO:0000256" key="1">
    <source>
        <dbReference type="SAM" id="MobiDB-lite"/>
    </source>
</evidence>
<evidence type="ECO:0008006" key="5">
    <source>
        <dbReference type="Google" id="ProtNLM"/>
    </source>
</evidence>
<dbReference type="Proteomes" id="UP000658278">
    <property type="component" value="Unassembled WGS sequence"/>
</dbReference>
<feature type="region of interest" description="Disordered" evidence="1">
    <location>
        <begin position="830"/>
        <end position="879"/>
    </location>
</feature>
<feature type="chain" id="PRO_5037669514" description="HEAT repeat domain-containing protein" evidence="2">
    <location>
        <begin position="35"/>
        <end position="895"/>
    </location>
</feature>
<name>A0A934VEZ7_9BACT</name>
<evidence type="ECO:0000313" key="4">
    <source>
        <dbReference type="Proteomes" id="UP000658278"/>
    </source>
</evidence>
<feature type="signal peptide" evidence="2">
    <location>
        <begin position="1"/>
        <end position="34"/>
    </location>
</feature>
<organism evidence="3 4">
    <name type="scientific">Haloferula rosea</name>
    <dbReference type="NCBI Taxonomy" id="490093"/>
    <lineage>
        <taxon>Bacteria</taxon>
        <taxon>Pseudomonadati</taxon>
        <taxon>Verrucomicrobiota</taxon>
        <taxon>Verrucomicrobiia</taxon>
        <taxon>Verrucomicrobiales</taxon>
        <taxon>Verrucomicrobiaceae</taxon>
        <taxon>Haloferula</taxon>
    </lineage>
</organism>
<feature type="compositionally biased region" description="Basic and acidic residues" evidence="1">
    <location>
        <begin position="856"/>
        <end position="871"/>
    </location>
</feature>
<accession>A0A934VEZ7</accession>
<dbReference type="EMBL" id="JAENII010000003">
    <property type="protein sequence ID" value="MBK1826546.1"/>
    <property type="molecule type" value="Genomic_DNA"/>
</dbReference>
<sequence length="895" mass="100559">MSLKDFLHCLRPSARLLRIPLASLVWLSSHAAVAQEPLPEKAYQECRDWYQSADFPSMADRPWVRVATGNWFSSGGKKQNTYLLGFLTPSDETAPDAPFEVTTIDRQVLTFTPTPADTDETERVGFEKLDFEKWLGEHLGNDDEGDHDRELVQGSPFGGSPSTPALTLLHLAMECDQRGLNTEARKLMARLPQLLGPAGDEEIDLTLADRMEEQFAHVMMWRAVVACDYPTNSRPQLLDLFTQIVRLCPKSKYADQAAQMAERLDTMILEDKAHAKAREEKPFEALSREEQIKDLVFQLRDQDGAQWSQPGSCSIFSFGEEKDSPADKLVEIGFDAVPFLIDALVDRSLTYSVGYHRNFYFSHRVLTVGDAATQVIERITGTPLPEPRNIRVFGDDPKQDREARVMAAKQEAALKWWLDFESKGEQAFLIEEVSKGGQAGSNLASRLIERYREEALKPCLDGLDKSSESWAYSRYVRAIAQAEFAESEETIRRVIEENRFSDGTMTALHWLVDKDADDAMNLAAELLTEDESWRRTGDFNECLADELIEFLIEQDSASALQAIVKESGRLNVSQRVDVATGLYGADITEVTSPLAQELLVLLLEDQRRRTGMSGNVGDLSFSDPRVCDLAGAALHKHWPTKYEFDYQEITKRRNQQRIACANIWRSEHGKELLECHEREVTAMTPQDFTRMIEACGDLTQQENLAKLCQTLEDSGVSALPPLLAFLETTEAPVRDVLAKTAGTLGNRIERITLLPAGASYPPVTNWIQQAKGQALDGARVVSLLSDFFRQADQLGEPYRGLEFEALRHGDHSGIDVTIRLIERERRKQEIDQWSGTEHVSSGEETTHTSSYGGGLSKDDPKESEDLREGVDKALANPPGTPCEVRWELIGWWHDD</sequence>
<keyword evidence="2" id="KW-0732">Signal</keyword>
<reference evidence="3" key="1">
    <citation type="submission" date="2021-01" db="EMBL/GenBank/DDBJ databases">
        <title>Modified the classification status of verrucomicrobia.</title>
        <authorList>
            <person name="Feng X."/>
        </authorList>
    </citation>
    <scope>NUCLEOTIDE SEQUENCE</scope>
    <source>
        <strain evidence="3">KCTC 22201</strain>
    </source>
</reference>
<evidence type="ECO:0000313" key="3">
    <source>
        <dbReference type="EMBL" id="MBK1826546.1"/>
    </source>
</evidence>
<gene>
    <name evidence="3" type="ORF">JIN81_05920</name>
</gene>
<comment type="caution">
    <text evidence="3">The sequence shown here is derived from an EMBL/GenBank/DDBJ whole genome shotgun (WGS) entry which is preliminary data.</text>
</comment>
<evidence type="ECO:0000256" key="2">
    <source>
        <dbReference type="SAM" id="SignalP"/>
    </source>
</evidence>
<dbReference type="RefSeq" id="WP_200277605.1">
    <property type="nucleotide sequence ID" value="NZ_JAENII010000003.1"/>
</dbReference>